<evidence type="ECO:0000313" key="2">
    <source>
        <dbReference type="EMBL" id="MEJ8475562.1"/>
    </source>
</evidence>
<evidence type="ECO:0000259" key="1">
    <source>
        <dbReference type="PROSITE" id="PS51725"/>
    </source>
</evidence>
<proteinExistence type="predicted"/>
<evidence type="ECO:0000313" key="3">
    <source>
        <dbReference type="Proteomes" id="UP001385499"/>
    </source>
</evidence>
<dbReference type="GO" id="GO:0004497">
    <property type="term" value="F:monooxygenase activity"/>
    <property type="evidence" value="ECO:0007669"/>
    <property type="project" value="UniProtKB-KW"/>
</dbReference>
<dbReference type="PANTHER" id="PTHR34474:SF2">
    <property type="entry name" value="SIGNAL TRANSDUCTION PROTEIN TRAP"/>
    <property type="match status" value="1"/>
</dbReference>
<dbReference type="EMBL" id="JBAKIA010000011">
    <property type="protein sequence ID" value="MEJ8475562.1"/>
    <property type="molecule type" value="Genomic_DNA"/>
</dbReference>
<dbReference type="InterPro" id="IPR050404">
    <property type="entry name" value="Heme-degrading_MO"/>
</dbReference>
<accession>A0ABU8TN47</accession>
<protein>
    <submittedName>
        <fullName evidence="2">Antibiotic biosynthesis monooxygenase</fullName>
        <ecNumber evidence="2">1.14.-.-</ecNumber>
    </submittedName>
</protein>
<name>A0ABU8TN47_9HYPH</name>
<dbReference type="PANTHER" id="PTHR34474">
    <property type="entry name" value="SIGNAL TRANSDUCTION PROTEIN TRAP"/>
    <property type="match status" value="1"/>
</dbReference>
<keyword evidence="3" id="KW-1185">Reference proteome</keyword>
<dbReference type="EC" id="1.14.-.-" evidence="2"/>
<reference evidence="2 3" key="1">
    <citation type="submission" date="2024-02" db="EMBL/GenBank/DDBJ databases">
        <title>Roseibium algae sp. nov., isolated from marine alga (Grateloupia sp.), showing potential in myo-inositol conversion.</title>
        <authorList>
            <person name="Wang Y."/>
        </authorList>
    </citation>
    <scope>NUCLEOTIDE SEQUENCE [LARGE SCALE GENOMIC DNA]</scope>
    <source>
        <strain evidence="2 3">H3510</strain>
    </source>
</reference>
<dbReference type="Proteomes" id="UP001385499">
    <property type="component" value="Unassembled WGS sequence"/>
</dbReference>
<keyword evidence="2" id="KW-0560">Oxidoreductase</keyword>
<dbReference type="SUPFAM" id="SSF54909">
    <property type="entry name" value="Dimeric alpha+beta barrel"/>
    <property type="match status" value="1"/>
</dbReference>
<dbReference type="PROSITE" id="PS51725">
    <property type="entry name" value="ABM"/>
    <property type="match status" value="1"/>
</dbReference>
<dbReference type="Gene3D" id="3.30.70.100">
    <property type="match status" value="1"/>
</dbReference>
<comment type="caution">
    <text evidence="2">The sequence shown here is derived from an EMBL/GenBank/DDBJ whole genome shotgun (WGS) entry which is preliminary data.</text>
</comment>
<dbReference type="InterPro" id="IPR007138">
    <property type="entry name" value="ABM_dom"/>
</dbReference>
<dbReference type="InterPro" id="IPR011008">
    <property type="entry name" value="Dimeric_a/b-barrel"/>
</dbReference>
<keyword evidence="2" id="KW-0503">Monooxygenase</keyword>
<sequence length="102" mass="11716">MFLAMNRFKVNVGQEEAFETVWRERDSQLEKVPGFKSFNLMKGAEDEDAAIVLYASHTIWASKEDFTAWTKSDHFRTAHKNAGSNKHLYAGPPKFEGFEMVL</sequence>
<dbReference type="RefSeq" id="WP_340275678.1">
    <property type="nucleotide sequence ID" value="NZ_JBAKIA010000011.1"/>
</dbReference>
<dbReference type="Pfam" id="PF03992">
    <property type="entry name" value="ABM"/>
    <property type="match status" value="1"/>
</dbReference>
<organism evidence="2 3">
    <name type="scientific">Roseibium algae</name>
    <dbReference type="NCBI Taxonomy" id="3123038"/>
    <lineage>
        <taxon>Bacteria</taxon>
        <taxon>Pseudomonadati</taxon>
        <taxon>Pseudomonadota</taxon>
        <taxon>Alphaproteobacteria</taxon>
        <taxon>Hyphomicrobiales</taxon>
        <taxon>Stappiaceae</taxon>
        <taxon>Roseibium</taxon>
    </lineage>
</organism>
<feature type="domain" description="ABM" evidence="1">
    <location>
        <begin position="2"/>
        <end position="98"/>
    </location>
</feature>
<gene>
    <name evidence="2" type="ORF">V6575_15815</name>
</gene>